<sequence>MPSFTQLGAFKTLSHQLQLYEFPECEKSGALEAFLYVRARIEDLKNNADLQASYHQEGVGRFEDEFHFVDLVLERLRTFIDLKRPLQPVEMASAMSALQFLARRLMIPYEDWDFDHSGAPDLADLLVGRARPHAYTGSGPISQQLSSTCRLT</sequence>
<accession>A0A518CCJ3</accession>
<evidence type="ECO:0000313" key="2">
    <source>
        <dbReference type="Proteomes" id="UP000318626"/>
    </source>
</evidence>
<evidence type="ECO:0000313" key="1">
    <source>
        <dbReference type="EMBL" id="QDU76948.1"/>
    </source>
</evidence>
<protein>
    <submittedName>
        <fullName evidence="1">Uncharacterized protein</fullName>
    </submittedName>
</protein>
<dbReference type="RefSeq" id="WP_144975474.1">
    <property type="nucleotide sequence ID" value="NZ_CP036289.1"/>
</dbReference>
<dbReference type="KEGG" id="bvo:Pan97_40060"/>
<dbReference type="Proteomes" id="UP000318626">
    <property type="component" value="Chromosome"/>
</dbReference>
<dbReference type="AlphaFoldDB" id="A0A518CCJ3"/>
<reference evidence="2" key="1">
    <citation type="submission" date="2019-02" db="EMBL/GenBank/DDBJ databases">
        <title>Deep-cultivation of Planctomycetes and their phenomic and genomic characterization uncovers novel biology.</title>
        <authorList>
            <person name="Wiegand S."/>
            <person name="Jogler M."/>
            <person name="Boedeker C."/>
            <person name="Pinto D."/>
            <person name="Vollmers J."/>
            <person name="Rivas-Marin E."/>
            <person name="Kohn T."/>
            <person name="Peeters S.H."/>
            <person name="Heuer A."/>
            <person name="Rast P."/>
            <person name="Oberbeckmann S."/>
            <person name="Bunk B."/>
            <person name="Jeske O."/>
            <person name="Meyerdierks A."/>
            <person name="Storesund J.E."/>
            <person name="Kallscheuer N."/>
            <person name="Luecker S."/>
            <person name="Lage O.M."/>
            <person name="Pohl T."/>
            <person name="Merkel B.J."/>
            <person name="Hornburger P."/>
            <person name="Mueller R.-W."/>
            <person name="Bruemmer F."/>
            <person name="Labrenz M."/>
            <person name="Spormann A.M."/>
            <person name="Op den Camp H."/>
            <person name="Overmann J."/>
            <person name="Amann R."/>
            <person name="Jetten M.S.M."/>
            <person name="Mascher T."/>
            <person name="Medema M.H."/>
            <person name="Devos D.P."/>
            <person name="Kaster A.-K."/>
            <person name="Ovreas L."/>
            <person name="Rohde M."/>
            <person name="Galperin M.Y."/>
            <person name="Jogler C."/>
        </authorList>
    </citation>
    <scope>NUCLEOTIDE SEQUENCE [LARGE SCALE GENOMIC DNA]</scope>
    <source>
        <strain evidence="2">Pan97</strain>
    </source>
</reference>
<gene>
    <name evidence="1" type="ORF">Pan97_40060</name>
</gene>
<keyword evidence="2" id="KW-1185">Reference proteome</keyword>
<dbReference type="OrthoDB" id="290826at2"/>
<proteinExistence type="predicted"/>
<organism evidence="1 2">
    <name type="scientific">Bremerella volcania</name>
    <dbReference type="NCBI Taxonomy" id="2527984"/>
    <lineage>
        <taxon>Bacteria</taxon>
        <taxon>Pseudomonadati</taxon>
        <taxon>Planctomycetota</taxon>
        <taxon>Planctomycetia</taxon>
        <taxon>Pirellulales</taxon>
        <taxon>Pirellulaceae</taxon>
        <taxon>Bremerella</taxon>
    </lineage>
</organism>
<dbReference type="EMBL" id="CP036289">
    <property type="protein sequence ID" value="QDU76948.1"/>
    <property type="molecule type" value="Genomic_DNA"/>
</dbReference>
<name>A0A518CCJ3_9BACT</name>